<sequence length="59" mass="6883">SSRKISLIRSGENSTSDAYFFQGGLPVDFFKDQGYRYIQAMTSDEISTWHEMGIKKRWD</sequence>
<accession>A0A266N6F9</accession>
<comment type="caution">
    <text evidence="1">The sequence shown here is derived from an EMBL/GenBank/DDBJ whole genome shotgun (WGS) entry which is preliminary data.</text>
</comment>
<organism evidence="1 2">
    <name type="scientific">Pseudomonas lundensis</name>
    <dbReference type="NCBI Taxonomy" id="86185"/>
    <lineage>
        <taxon>Bacteria</taxon>
        <taxon>Pseudomonadati</taxon>
        <taxon>Pseudomonadota</taxon>
        <taxon>Gammaproteobacteria</taxon>
        <taxon>Pseudomonadales</taxon>
        <taxon>Pseudomonadaceae</taxon>
        <taxon>Pseudomonas</taxon>
    </lineage>
</organism>
<dbReference type="AlphaFoldDB" id="A0A266N6F9"/>
<dbReference type="EMBL" id="NQKI01000033">
    <property type="protein sequence ID" value="OZY58084.1"/>
    <property type="molecule type" value="Genomic_DNA"/>
</dbReference>
<dbReference type="Proteomes" id="UP000215788">
    <property type="component" value="Unassembled WGS sequence"/>
</dbReference>
<evidence type="ECO:0000313" key="2">
    <source>
        <dbReference type="Proteomes" id="UP000215788"/>
    </source>
</evidence>
<dbReference type="RefSeq" id="WP_212555988.1">
    <property type="nucleotide sequence ID" value="NZ_NQKI01000033.1"/>
</dbReference>
<name>A0A266N6F9_9PSED</name>
<evidence type="ECO:0000313" key="1">
    <source>
        <dbReference type="EMBL" id="OZY58084.1"/>
    </source>
</evidence>
<feature type="non-terminal residue" evidence="1">
    <location>
        <position position="1"/>
    </location>
</feature>
<reference evidence="1 2" key="1">
    <citation type="submission" date="2017-08" db="EMBL/GenBank/DDBJ databases">
        <title>Genomic and metabolic characterisation of spoilage-associated Pseudomonas species.</title>
        <authorList>
            <person name="Stanborough T."/>
            <person name="Fegan N."/>
            <person name="Powell S.M."/>
            <person name="Singh T."/>
            <person name="Tamplin M.L."/>
            <person name="Chandry P.S."/>
        </authorList>
    </citation>
    <scope>NUCLEOTIDE SEQUENCE [LARGE SCALE GENOMIC DNA]</scope>
    <source>
        <strain evidence="1 2">L1802</strain>
    </source>
</reference>
<protein>
    <submittedName>
        <fullName evidence="1">Uncharacterized protein</fullName>
    </submittedName>
</protein>
<proteinExistence type="predicted"/>
<gene>
    <name evidence="1" type="ORF">CJF39_17705</name>
</gene>